<evidence type="ECO:0000256" key="7">
    <source>
        <dbReference type="SAM" id="Phobius"/>
    </source>
</evidence>
<dbReference type="PANTHER" id="PTHR48042">
    <property type="entry name" value="ABC TRANSPORTER G FAMILY MEMBER 11"/>
    <property type="match status" value="1"/>
</dbReference>
<dbReference type="GO" id="GO:0140359">
    <property type="term" value="F:ABC-type transporter activity"/>
    <property type="evidence" value="ECO:0007669"/>
    <property type="project" value="InterPro"/>
</dbReference>
<evidence type="ECO:0000259" key="8">
    <source>
        <dbReference type="Pfam" id="PF01061"/>
    </source>
</evidence>
<reference evidence="9" key="1">
    <citation type="submission" date="2023-07" db="EMBL/GenBank/DDBJ databases">
        <title>draft genome sequence of fig (Ficus carica).</title>
        <authorList>
            <person name="Takahashi T."/>
            <person name="Nishimura K."/>
        </authorList>
    </citation>
    <scope>NUCLEOTIDE SEQUENCE</scope>
</reference>
<evidence type="ECO:0000256" key="3">
    <source>
        <dbReference type="ARBA" id="ARBA00022448"/>
    </source>
</evidence>
<gene>
    <name evidence="9" type="ORF">TIFTF001_028007</name>
</gene>
<feature type="transmembrane region" description="Helical" evidence="7">
    <location>
        <begin position="12"/>
        <end position="30"/>
    </location>
</feature>
<comment type="caution">
    <text evidence="9">The sequence shown here is derived from an EMBL/GenBank/DDBJ whole genome shotgun (WGS) entry which is preliminary data.</text>
</comment>
<dbReference type="InterPro" id="IPR052215">
    <property type="entry name" value="Plant_ABCG"/>
</dbReference>
<evidence type="ECO:0000256" key="4">
    <source>
        <dbReference type="ARBA" id="ARBA00022692"/>
    </source>
</evidence>
<accession>A0AA88J127</accession>
<dbReference type="PANTHER" id="PTHR48042:SF1">
    <property type="entry name" value="ABC TRANSPORTER G FAMILY MEMBER 11-LIKE"/>
    <property type="match status" value="1"/>
</dbReference>
<evidence type="ECO:0000313" key="9">
    <source>
        <dbReference type="EMBL" id="GMN58911.1"/>
    </source>
</evidence>
<evidence type="ECO:0000256" key="1">
    <source>
        <dbReference type="ARBA" id="ARBA00004141"/>
    </source>
</evidence>
<name>A0AA88J127_FICCA</name>
<evidence type="ECO:0000313" key="10">
    <source>
        <dbReference type="Proteomes" id="UP001187192"/>
    </source>
</evidence>
<sequence length="142" mass="16484">MLGNTISAQPYLLLSSLIPGALTYYLPGLLNDYKHFLYFIFVLYVCMMLVESLMMIIASLVPNFLMGRITGSRIQGFMILEGKFFRLPRDLPGPFWRYPLFYVAFHRYSYQGLFKNEFEGLEFPHLEGGASAFIIWGRDLEE</sequence>
<evidence type="ECO:0000256" key="6">
    <source>
        <dbReference type="ARBA" id="ARBA00023136"/>
    </source>
</evidence>
<protein>
    <recommendedName>
        <fullName evidence="8">ABC-2 type transporter transmembrane domain-containing protein</fullName>
    </recommendedName>
</protein>
<keyword evidence="3" id="KW-0813">Transport</keyword>
<evidence type="ECO:0000256" key="5">
    <source>
        <dbReference type="ARBA" id="ARBA00022989"/>
    </source>
</evidence>
<dbReference type="Pfam" id="PF01061">
    <property type="entry name" value="ABC2_membrane"/>
    <property type="match status" value="1"/>
</dbReference>
<feature type="domain" description="ABC-2 type transporter transmembrane" evidence="8">
    <location>
        <begin position="1"/>
        <end position="118"/>
    </location>
</feature>
<dbReference type="GO" id="GO:0016020">
    <property type="term" value="C:membrane"/>
    <property type="evidence" value="ECO:0007669"/>
    <property type="project" value="UniProtKB-SubCell"/>
</dbReference>
<comment type="subcellular location">
    <subcellularLocation>
        <location evidence="1">Membrane</location>
        <topology evidence="1">Multi-pass membrane protein</topology>
    </subcellularLocation>
</comment>
<dbReference type="Proteomes" id="UP001187192">
    <property type="component" value="Unassembled WGS sequence"/>
</dbReference>
<feature type="transmembrane region" description="Helical" evidence="7">
    <location>
        <begin position="36"/>
        <end position="65"/>
    </location>
</feature>
<organism evidence="9 10">
    <name type="scientific">Ficus carica</name>
    <name type="common">Common fig</name>
    <dbReference type="NCBI Taxonomy" id="3494"/>
    <lineage>
        <taxon>Eukaryota</taxon>
        <taxon>Viridiplantae</taxon>
        <taxon>Streptophyta</taxon>
        <taxon>Embryophyta</taxon>
        <taxon>Tracheophyta</taxon>
        <taxon>Spermatophyta</taxon>
        <taxon>Magnoliopsida</taxon>
        <taxon>eudicotyledons</taxon>
        <taxon>Gunneridae</taxon>
        <taxon>Pentapetalae</taxon>
        <taxon>rosids</taxon>
        <taxon>fabids</taxon>
        <taxon>Rosales</taxon>
        <taxon>Moraceae</taxon>
        <taxon>Ficeae</taxon>
        <taxon>Ficus</taxon>
    </lineage>
</organism>
<keyword evidence="5 7" id="KW-1133">Transmembrane helix</keyword>
<dbReference type="InterPro" id="IPR013525">
    <property type="entry name" value="ABC2_TM"/>
</dbReference>
<proteinExistence type="inferred from homology"/>
<keyword evidence="4 7" id="KW-0812">Transmembrane</keyword>
<keyword evidence="6 7" id="KW-0472">Membrane</keyword>
<keyword evidence="10" id="KW-1185">Reference proteome</keyword>
<dbReference type="AlphaFoldDB" id="A0AA88J127"/>
<dbReference type="Gramene" id="FCD_00028304-RA">
    <property type="protein sequence ID" value="FCD_00028304-RA:cds"/>
    <property type="gene ID" value="FCD_00028304"/>
</dbReference>
<comment type="similarity">
    <text evidence="2">Belongs to the ABC transporter superfamily. ABCG family. Eye pigment precursor importer (TC 3.A.1.204) subfamily.</text>
</comment>
<dbReference type="EMBL" id="BTGU01000082">
    <property type="protein sequence ID" value="GMN58911.1"/>
    <property type="molecule type" value="Genomic_DNA"/>
</dbReference>
<evidence type="ECO:0000256" key="2">
    <source>
        <dbReference type="ARBA" id="ARBA00005814"/>
    </source>
</evidence>